<reference evidence="3 4" key="1">
    <citation type="journal article" date="2006" name="Science">
        <title>The genome of black cottonwood, Populus trichocarpa (Torr. &amp; Gray).</title>
        <authorList>
            <person name="Tuskan G.A."/>
            <person name="Difazio S."/>
            <person name="Jansson S."/>
            <person name="Bohlmann J."/>
            <person name="Grigoriev I."/>
            <person name="Hellsten U."/>
            <person name="Putnam N."/>
            <person name="Ralph S."/>
            <person name="Rombauts S."/>
            <person name="Salamov A."/>
            <person name="Schein J."/>
            <person name="Sterck L."/>
            <person name="Aerts A."/>
            <person name="Bhalerao R.R."/>
            <person name="Bhalerao R.P."/>
            <person name="Blaudez D."/>
            <person name="Boerjan W."/>
            <person name="Brun A."/>
            <person name="Brunner A."/>
            <person name="Busov V."/>
            <person name="Campbell M."/>
            <person name="Carlson J."/>
            <person name="Chalot M."/>
            <person name="Chapman J."/>
            <person name="Chen G.L."/>
            <person name="Cooper D."/>
            <person name="Coutinho P.M."/>
            <person name="Couturier J."/>
            <person name="Covert S."/>
            <person name="Cronk Q."/>
            <person name="Cunningham R."/>
            <person name="Davis J."/>
            <person name="Degroeve S."/>
            <person name="Dejardin A."/>
            <person name="Depamphilis C."/>
            <person name="Detter J."/>
            <person name="Dirks B."/>
            <person name="Dubchak I."/>
            <person name="Duplessis S."/>
            <person name="Ehlting J."/>
            <person name="Ellis B."/>
            <person name="Gendler K."/>
            <person name="Goodstein D."/>
            <person name="Gribskov M."/>
            <person name="Grimwood J."/>
            <person name="Groover A."/>
            <person name="Gunter L."/>
            <person name="Hamberger B."/>
            <person name="Heinze B."/>
            <person name="Helariutta Y."/>
            <person name="Henrissat B."/>
            <person name="Holligan D."/>
            <person name="Holt R."/>
            <person name="Huang W."/>
            <person name="Islam-Faridi N."/>
            <person name="Jones S."/>
            <person name="Jones-Rhoades M."/>
            <person name="Jorgensen R."/>
            <person name="Joshi C."/>
            <person name="Kangasjarvi J."/>
            <person name="Karlsson J."/>
            <person name="Kelleher C."/>
            <person name="Kirkpatrick R."/>
            <person name="Kirst M."/>
            <person name="Kohler A."/>
            <person name="Kalluri U."/>
            <person name="Larimer F."/>
            <person name="Leebens-Mack J."/>
            <person name="Leple J.C."/>
            <person name="Locascio P."/>
            <person name="Lou Y."/>
            <person name="Lucas S."/>
            <person name="Martin F."/>
            <person name="Montanini B."/>
            <person name="Napoli C."/>
            <person name="Nelson D.R."/>
            <person name="Nelson C."/>
            <person name="Nieminen K."/>
            <person name="Nilsson O."/>
            <person name="Pereda V."/>
            <person name="Peter G."/>
            <person name="Philippe R."/>
            <person name="Pilate G."/>
            <person name="Poliakov A."/>
            <person name="Razumovskaya J."/>
            <person name="Richardson P."/>
            <person name="Rinaldi C."/>
            <person name="Ritland K."/>
            <person name="Rouze P."/>
            <person name="Ryaboy D."/>
            <person name="Schmutz J."/>
            <person name="Schrader J."/>
            <person name="Segerman B."/>
            <person name="Shin H."/>
            <person name="Siddiqui A."/>
            <person name="Sterky F."/>
            <person name="Terry A."/>
            <person name="Tsai C.J."/>
            <person name="Uberbacher E."/>
            <person name="Unneberg P."/>
            <person name="Vahala J."/>
            <person name="Wall K."/>
            <person name="Wessler S."/>
            <person name="Yang G."/>
            <person name="Yin T."/>
            <person name="Douglas C."/>
            <person name="Marra M."/>
            <person name="Sandberg G."/>
            <person name="Van de Peer Y."/>
            <person name="Rokhsar D."/>
        </authorList>
    </citation>
    <scope>NUCLEOTIDE SEQUENCE [LARGE SCALE GENOMIC DNA]</scope>
    <source>
        <strain evidence="4">cv. Nisqually</strain>
    </source>
</reference>
<proteinExistence type="inferred from homology"/>
<keyword evidence="2" id="KW-0560">Oxidoreductase</keyword>
<evidence type="ECO:0000256" key="2">
    <source>
        <dbReference type="ARBA" id="ARBA00023002"/>
    </source>
</evidence>
<comment type="similarity">
    <text evidence="1">Belongs to the LDH/MDH superfamily. MDH type 2 family.</text>
</comment>
<dbReference type="SUPFAM" id="SSF51735">
    <property type="entry name" value="NAD(P)-binding Rossmann-fold domains"/>
    <property type="match status" value="1"/>
</dbReference>
<dbReference type="Proteomes" id="UP000006729">
    <property type="component" value="Chromosome 2"/>
</dbReference>
<gene>
    <name evidence="3" type="ORF">POPTR_002G141800</name>
</gene>
<sequence>MQSGFCSLELLLWNHQFSGTGQVGYALVPIIARGLVLGPDQPVILHLHGRSAESLKGVEMELVNKCLPPLLLCSNKIFKSS</sequence>
<evidence type="ECO:0000256" key="1">
    <source>
        <dbReference type="ARBA" id="ARBA00009613"/>
    </source>
</evidence>
<dbReference type="Gene3D" id="3.40.50.720">
    <property type="entry name" value="NAD(P)-binding Rossmann-like Domain"/>
    <property type="match status" value="1"/>
</dbReference>
<evidence type="ECO:0000313" key="4">
    <source>
        <dbReference type="Proteomes" id="UP000006729"/>
    </source>
</evidence>
<dbReference type="HOGENOM" id="CLU_2578349_0_0_1"/>
<dbReference type="GO" id="GO:0006108">
    <property type="term" value="P:malate metabolic process"/>
    <property type="evidence" value="ECO:0007669"/>
    <property type="project" value="InterPro"/>
</dbReference>
<dbReference type="InterPro" id="IPR010945">
    <property type="entry name" value="Malate_DH_type2"/>
</dbReference>
<protein>
    <submittedName>
        <fullName evidence="3">Uncharacterized protein</fullName>
    </submittedName>
</protein>
<name>B9GPA4_POPTR</name>
<dbReference type="STRING" id="3694.B9GPA4"/>
<keyword evidence="4" id="KW-1185">Reference proteome</keyword>
<dbReference type="InParanoid" id="B9GPA4"/>
<dbReference type="GO" id="GO:0016615">
    <property type="term" value="F:malate dehydrogenase activity"/>
    <property type="evidence" value="ECO:0007669"/>
    <property type="project" value="InterPro"/>
</dbReference>
<dbReference type="AlphaFoldDB" id="B9GPA4"/>
<organism evidence="3 4">
    <name type="scientific">Populus trichocarpa</name>
    <name type="common">Western balsam poplar</name>
    <name type="synonym">Populus balsamifera subsp. trichocarpa</name>
    <dbReference type="NCBI Taxonomy" id="3694"/>
    <lineage>
        <taxon>Eukaryota</taxon>
        <taxon>Viridiplantae</taxon>
        <taxon>Streptophyta</taxon>
        <taxon>Embryophyta</taxon>
        <taxon>Tracheophyta</taxon>
        <taxon>Spermatophyta</taxon>
        <taxon>Magnoliopsida</taxon>
        <taxon>eudicotyledons</taxon>
        <taxon>Gunneridae</taxon>
        <taxon>Pentapetalae</taxon>
        <taxon>rosids</taxon>
        <taxon>fabids</taxon>
        <taxon>Malpighiales</taxon>
        <taxon>Salicaceae</taxon>
        <taxon>Saliceae</taxon>
        <taxon>Populus</taxon>
    </lineage>
</organism>
<evidence type="ECO:0000313" key="3">
    <source>
        <dbReference type="EMBL" id="PNT49652.1"/>
    </source>
</evidence>
<dbReference type="PANTHER" id="PTHR23382">
    <property type="entry name" value="MALATE DEHYDROGENASE"/>
    <property type="match status" value="1"/>
</dbReference>
<dbReference type="eggNOG" id="KOG1496">
    <property type="taxonomic scope" value="Eukaryota"/>
</dbReference>
<dbReference type="EMBL" id="CM009291">
    <property type="protein sequence ID" value="PNT49652.1"/>
    <property type="molecule type" value="Genomic_DNA"/>
</dbReference>
<accession>B9GPA4</accession>
<dbReference type="InterPro" id="IPR036291">
    <property type="entry name" value="NAD(P)-bd_dom_sf"/>
</dbReference>